<evidence type="ECO:0000256" key="6">
    <source>
        <dbReference type="ARBA" id="ARBA00022832"/>
    </source>
</evidence>
<keyword evidence="9" id="KW-0012">Acyltransferase</keyword>
<evidence type="ECO:0000259" key="10">
    <source>
        <dbReference type="Pfam" id="PF08541"/>
    </source>
</evidence>
<dbReference type="EMBL" id="CAFBPI010000044">
    <property type="protein sequence ID" value="CAB5016877.1"/>
    <property type="molecule type" value="Genomic_DNA"/>
</dbReference>
<dbReference type="InterPro" id="IPR016039">
    <property type="entry name" value="Thiolase-like"/>
</dbReference>
<dbReference type="InterPro" id="IPR004655">
    <property type="entry name" value="FabH"/>
</dbReference>
<dbReference type="PANTHER" id="PTHR34069:SF2">
    <property type="entry name" value="BETA-KETOACYL-[ACYL-CARRIER-PROTEIN] SYNTHASE III"/>
    <property type="match status" value="1"/>
</dbReference>
<feature type="domain" description="Beta-ketoacyl-[acyl-carrier-protein] synthase III N-terminal" evidence="11">
    <location>
        <begin position="115"/>
        <end position="191"/>
    </location>
</feature>
<dbReference type="GO" id="GO:0004315">
    <property type="term" value="F:3-oxoacyl-[acyl-carrier-protein] synthase activity"/>
    <property type="evidence" value="ECO:0007669"/>
    <property type="project" value="InterPro"/>
</dbReference>
<reference evidence="12" key="1">
    <citation type="submission" date="2020-05" db="EMBL/GenBank/DDBJ databases">
        <authorList>
            <person name="Chiriac C."/>
            <person name="Salcher M."/>
            <person name="Ghai R."/>
            <person name="Kavagutti S V."/>
        </authorList>
    </citation>
    <scope>NUCLEOTIDE SEQUENCE</scope>
</reference>
<dbReference type="InterPro" id="IPR013747">
    <property type="entry name" value="ACP_syn_III_C"/>
</dbReference>
<evidence type="ECO:0000313" key="12">
    <source>
        <dbReference type="EMBL" id="CAB4597383.1"/>
    </source>
</evidence>
<evidence type="ECO:0000256" key="8">
    <source>
        <dbReference type="ARBA" id="ARBA00023160"/>
    </source>
</evidence>
<evidence type="ECO:0000256" key="2">
    <source>
        <dbReference type="ARBA" id="ARBA00008642"/>
    </source>
</evidence>
<proteinExistence type="inferred from homology"/>
<evidence type="ECO:0000256" key="9">
    <source>
        <dbReference type="ARBA" id="ARBA00023315"/>
    </source>
</evidence>
<keyword evidence="4" id="KW-0444">Lipid biosynthesis</keyword>
<dbReference type="Gene3D" id="3.40.47.10">
    <property type="match status" value="1"/>
</dbReference>
<sequence>MAIKFSAEPQNARILAVGAYRPARSVPNSELVDRIESTDEWIQQRTGIESRRFADADESLIDMATASSLQAISRAGLVPENIDAVIFATISYPYQAPSAATELLTRLNNSTAAAFDISAACAGFCYAVALANDMVRSRTATNVLVVGAEKLSDFTDLDDRATAFIFADGAGAVVIGPSQDVGIGPTVWGANSETRDAILLEPSYLEYKKHPGKTDLGWPNIAQQGQTVFRWAVYEIAPIALRALAAAGLTPETLDVFIPHQANDRIIDSLVKSMKLPDSVVVARDIRTSGNTSSASIPLAMDALLAERPDLHGKSALLVGFGAGLVYAGQVVELPPVPKNK</sequence>
<protein>
    <submittedName>
        <fullName evidence="12">Unannotated protein</fullName>
    </submittedName>
</protein>
<keyword evidence="3" id="KW-0963">Cytoplasm</keyword>
<evidence type="ECO:0000259" key="11">
    <source>
        <dbReference type="Pfam" id="PF08545"/>
    </source>
</evidence>
<dbReference type="EMBL" id="CAEZUY010000058">
    <property type="protein sequence ID" value="CAB4615771.1"/>
    <property type="molecule type" value="Genomic_DNA"/>
</dbReference>
<dbReference type="CDD" id="cd00830">
    <property type="entry name" value="KAS_III"/>
    <property type="match status" value="1"/>
</dbReference>
<dbReference type="EMBL" id="CAFBME010000100">
    <property type="protein sequence ID" value="CAB4900736.1"/>
    <property type="molecule type" value="Genomic_DNA"/>
</dbReference>
<feature type="domain" description="Beta-ketoacyl-[acyl-carrier-protein] synthase III C-terminal" evidence="10">
    <location>
        <begin position="244"/>
        <end position="333"/>
    </location>
</feature>
<dbReference type="PANTHER" id="PTHR34069">
    <property type="entry name" value="3-OXOACYL-[ACYL-CARRIER-PROTEIN] SYNTHASE 3"/>
    <property type="match status" value="1"/>
</dbReference>
<evidence type="ECO:0000256" key="7">
    <source>
        <dbReference type="ARBA" id="ARBA00023098"/>
    </source>
</evidence>
<gene>
    <name evidence="12" type="ORF">UFOPK1778_01047</name>
    <name evidence="13" type="ORF">UFOPK1863_00697</name>
    <name evidence="14" type="ORF">UFOPK3555_00883</name>
    <name evidence="15" type="ORF">UFOPK4095_00780</name>
</gene>
<keyword evidence="5" id="KW-0808">Transferase</keyword>
<keyword evidence="6" id="KW-0276">Fatty acid metabolism</keyword>
<evidence type="ECO:0000256" key="5">
    <source>
        <dbReference type="ARBA" id="ARBA00022679"/>
    </source>
</evidence>
<dbReference type="NCBIfam" id="NF006829">
    <property type="entry name" value="PRK09352.1"/>
    <property type="match status" value="1"/>
</dbReference>
<dbReference type="InterPro" id="IPR013751">
    <property type="entry name" value="ACP_syn_III_N"/>
</dbReference>
<organism evidence="12">
    <name type="scientific">freshwater metagenome</name>
    <dbReference type="NCBI Taxonomy" id="449393"/>
    <lineage>
        <taxon>unclassified sequences</taxon>
        <taxon>metagenomes</taxon>
        <taxon>ecological metagenomes</taxon>
    </lineage>
</organism>
<evidence type="ECO:0000313" key="15">
    <source>
        <dbReference type="EMBL" id="CAB5016877.1"/>
    </source>
</evidence>
<dbReference type="NCBIfam" id="TIGR00747">
    <property type="entry name" value="fabH"/>
    <property type="match status" value="1"/>
</dbReference>
<evidence type="ECO:0000313" key="13">
    <source>
        <dbReference type="EMBL" id="CAB4615771.1"/>
    </source>
</evidence>
<accession>A0A6J6GCU5</accession>
<name>A0A6J6GCU5_9ZZZZ</name>
<evidence type="ECO:0000256" key="3">
    <source>
        <dbReference type="ARBA" id="ARBA00022490"/>
    </source>
</evidence>
<comment type="pathway">
    <text evidence="1">Lipid metabolism.</text>
</comment>
<dbReference type="Pfam" id="PF08545">
    <property type="entry name" value="ACP_syn_III"/>
    <property type="match status" value="1"/>
</dbReference>
<dbReference type="EMBL" id="CAEZUD010000067">
    <property type="protein sequence ID" value="CAB4597383.1"/>
    <property type="molecule type" value="Genomic_DNA"/>
</dbReference>
<keyword evidence="8" id="KW-0275">Fatty acid biosynthesis</keyword>
<dbReference type="GO" id="GO:0006633">
    <property type="term" value="P:fatty acid biosynthetic process"/>
    <property type="evidence" value="ECO:0007669"/>
    <property type="project" value="UniProtKB-KW"/>
</dbReference>
<comment type="similarity">
    <text evidence="2">Belongs to the thiolase-like superfamily. FabH family.</text>
</comment>
<dbReference type="SUPFAM" id="SSF53901">
    <property type="entry name" value="Thiolase-like"/>
    <property type="match status" value="1"/>
</dbReference>
<dbReference type="Pfam" id="PF08541">
    <property type="entry name" value="ACP_syn_III_C"/>
    <property type="match status" value="1"/>
</dbReference>
<evidence type="ECO:0000256" key="1">
    <source>
        <dbReference type="ARBA" id="ARBA00005189"/>
    </source>
</evidence>
<dbReference type="AlphaFoldDB" id="A0A6J6GCU5"/>
<evidence type="ECO:0000313" key="14">
    <source>
        <dbReference type="EMBL" id="CAB4900736.1"/>
    </source>
</evidence>
<evidence type="ECO:0000256" key="4">
    <source>
        <dbReference type="ARBA" id="ARBA00022516"/>
    </source>
</evidence>
<dbReference type="GO" id="GO:0044550">
    <property type="term" value="P:secondary metabolite biosynthetic process"/>
    <property type="evidence" value="ECO:0007669"/>
    <property type="project" value="TreeGrafter"/>
</dbReference>
<keyword evidence="7" id="KW-0443">Lipid metabolism</keyword>